<name>A0AAJ1II36_9SPIO</name>
<dbReference type="SMART" id="SM01130">
    <property type="entry name" value="DHDPS"/>
    <property type="match status" value="1"/>
</dbReference>
<protein>
    <submittedName>
        <fullName evidence="7">Dihydrodipicolinate synthase family protein</fullName>
    </submittedName>
</protein>
<dbReference type="InterPro" id="IPR002220">
    <property type="entry name" value="DapA-like"/>
</dbReference>
<evidence type="ECO:0000256" key="5">
    <source>
        <dbReference type="PIRSR" id="PIRSR001365-1"/>
    </source>
</evidence>
<dbReference type="PROSITE" id="PS00666">
    <property type="entry name" value="DHDPS_2"/>
    <property type="match status" value="1"/>
</dbReference>
<dbReference type="EMBL" id="JAQQAL010000030">
    <property type="protein sequence ID" value="MDC7227655.1"/>
    <property type="molecule type" value="Genomic_DNA"/>
</dbReference>
<feature type="active site" description="Schiff-base intermediate with substrate" evidence="5">
    <location>
        <position position="171"/>
    </location>
</feature>
<comment type="caution">
    <text evidence="7">The sequence shown here is derived from an EMBL/GenBank/DDBJ whole genome shotgun (WGS) entry which is preliminary data.</text>
</comment>
<gene>
    <name evidence="7" type="ORF">PQJ61_12895</name>
</gene>
<sequence>MQDFKSKLNGVFTPCATIFEEGTQAVAYDKIRENIEVYNETGIRGFMPCGTNGEFKALTDEESVKLVELYGKYRAADKTILAGAGRESAYTTIEYIKKIADKGADFASVLPPHYFAAKMSDSVLAEFYISVADASPLPLLLYNIPKYAGGVVITEEVIKAVATHPNIAGMKDTSSEDILGYLKAVPANSNFHVLPGTIKKFFMGLDNGGVGGVLSIADYLPQLCCDIQDLYEAGKIDEAREKEKYANALSDNAAGKFGVAGVKAAMDIVGMNGGIPRLPLPGMSEEQIATLKKVLVEEGYAK</sequence>
<dbReference type="GO" id="GO:0044281">
    <property type="term" value="P:small molecule metabolic process"/>
    <property type="evidence" value="ECO:0007669"/>
    <property type="project" value="UniProtKB-ARBA"/>
</dbReference>
<dbReference type="PANTHER" id="PTHR12128">
    <property type="entry name" value="DIHYDRODIPICOLINATE SYNTHASE"/>
    <property type="match status" value="1"/>
</dbReference>
<comment type="similarity">
    <text evidence="1 4">Belongs to the DapA family.</text>
</comment>
<feature type="binding site" evidence="6">
    <location>
        <position position="213"/>
    </location>
    <ligand>
        <name>pyruvate</name>
        <dbReference type="ChEBI" id="CHEBI:15361"/>
    </ligand>
</feature>
<evidence type="ECO:0000256" key="6">
    <source>
        <dbReference type="PIRSR" id="PIRSR001365-2"/>
    </source>
</evidence>
<dbReference type="PRINTS" id="PR00146">
    <property type="entry name" value="DHPICSNTHASE"/>
</dbReference>
<dbReference type="CDD" id="cd00408">
    <property type="entry name" value="DHDPS-like"/>
    <property type="match status" value="1"/>
</dbReference>
<dbReference type="SUPFAM" id="SSF51569">
    <property type="entry name" value="Aldolase"/>
    <property type="match status" value="1"/>
</dbReference>
<dbReference type="InterPro" id="IPR013785">
    <property type="entry name" value="Aldolase_TIM"/>
</dbReference>
<feature type="active site" description="Proton donor/acceptor" evidence="5">
    <location>
        <position position="142"/>
    </location>
</feature>
<dbReference type="PIRSF" id="PIRSF001365">
    <property type="entry name" value="DHDPS"/>
    <property type="match status" value="1"/>
</dbReference>
<keyword evidence="2 4" id="KW-0456">Lyase</keyword>
<dbReference type="GO" id="GO:0008840">
    <property type="term" value="F:4-hydroxy-tetrahydrodipicolinate synthase activity"/>
    <property type="evidence" value="ECO:0007669"/>
    <property type="project" value="TreeGrafter"/>
</dbReference>
<dbReference type="PANTHER" id="PTHR12128:SF66">
    <property type="entry name" value="4-HYDROXY-2-OXOGLUTARATE ALDOLASE, MITOCHONDRIAL"/>
    <property type="match status" value="1"/>
</dbReference>
<evidence type="ECO:0000313" key="7">
    <source>
        <dbReference type="EMBL" id="MDC7227655.1"/>
    </source>
</evidence>
<accession>A0AAJ1II36</accession>
<evidence type="ECO:0000313" key="8">
    <source>
        <dbReference type="Proteomes" id="UP001221217"/>
    </source>
</evidence>
<dbReference type="Proteomes" id="UP001221217">
    <property type="component" value="Unassembled WGS sequence"/>
</dbReference>
<evidence type="ECO:0000256" key="2">
    <source>
        <dbReference type="ARBA" id="ARBA00023239"/>
    </source>
</evidence>
<dbReference type="Pfam" id="PF00701">
    <property type="entry name" value="DHDPS"/>
    <property type="match status" value="1"/>
</dbReference>
<reference evidence="7 8" key="1">
    <citation type="submission" date="2022-12" db="EMBL/GenBank/DDBJ databases">
        <title>Metagenome assembled genome from gulf of manar.</title>
        <authorList>
            <person name="Kohli P."/>
            <person name="Pk S."/>
            <person name="Venkata Ramana C."/>
            <person name="Sasikala C."/>
        </authorList>
    </citation>
    <scope>NUCLEOTIDE SEQUENCE [LARGE SCALE GENOMIC DNA]</scope>
    <source>
        <strain evidence="7">JB008</strain>
    </source>
</reference>
<keyword evidence="3" id="KW-0704">Schiff base</keyword>
<dbReference type="Gene3D" id="3.20.20.70">
    <property type="entry name" value="Aldolase class I"/>
    <property type="match status" value="1"/>
</dbReference>
<evidence type="ECO:0000256" key="3">
    <source>
        <dbReference type="ARBA" id="ARBA00023270"/>
    </source>
</evidence>
<proteinExistence type="inferred from homology"/>
<evidence type="ECO:0000256" key="1">
    <source>
        <dbReference type="ARBA" id="ARBA00007592"/>
    </source>
</evidence>
<organism evidence="7 8">
    <name type="scientific">Candidatus Thalassospirochaeta sargassi</name>
    <dbReference type="NCBI Taxonomy" id="3119039"/>
    <lineage>
        <taxon>Bacteria</taxon>
        <taxon>Pseudomonadati</taxon>
        <taxon>Spirochaetota</taxon>
        <taxon>Spirochaetia</taxon>
        <taxon>Spirochaetales</taxon>
        <taxon>Spirochaetaceae</taxon>
        <taxon>Candidatus Thalassospirochaeta</taxon>
    </lineage>
</organism>
<evidence type="ECO:0000256" key="4">
    <source>
        <dbReference type="PIRNR" id="PIRNR001365"/>
    </source>
</evidence>
<dbReference type="AlphaFoldDB" id="A0AAJ1II36"/>
<dbReference type="InterPro" id="IPR020625">
    <property type="entry name" value="Schiff_base-form_aldolases_AS"/>
</dbReference>